<dbReference type="PANTHER" id="PTHR10204">
    <property type="entry name" value="NAD P H OXIDOREDUCTASE-RELATED"/>
    <property type="match status" value="1"/>
</dbReference>
<protein>
    <submittedName>
        <fullName evidence="4">NAD(P)H-dependent oxidoreductase</fullName>
    </submittedName>
</protein>
<gene>
    <name evidence="4" type="ORF">M5X19_08155</name>
</gene>
<evidence type="ECO:0000256" key="1">
    <source>
        <dbReference type="ARBA" id="ARBA00006252"/>
    </source>
</evidence>
<dbReference type="Gene3D" id="3.40.50.360">
    <property type="match status" value="1"/>
</dbReference>
<dbReference type="SUPFAM" id="SSF52218">
    <property type="entry name" value="Flavoproteins"/>
    <property type="match status" value="1"/>
</dbReference>
<proteinExistence type="inferred from homology"/>
<evidence type="ECO:0000259" key="3">
    <source>
        <dbReference type="Pfam" id="PF02525"/>
    </source>
</evidence>
<keyword evidence="2" id="KW-0560">Oxidoreductase</keyword>
<evidence type="ECO:0000313" key="5">
    <source>
        <dbReference type="Proteomes" id="UP001527099"/>
    </source>
</evidence>
<dbReference type="Proteomes" id="UP001527099">
    <property type="component" value="Unassembled WGS sequence"/>
</dbReference>
<keyword evidence="5" id="KW-1185">Reference proteome</keyword>
<evidence type="ECO:0000256" key="2">
    <source>
        <dbReference type="ARBA" id="ARBA00023002"/>
    </source>
</evidence>
<comment type="similarity">
    <text evidence="1">Belongs to the NAD(P)H dehydrogenase (quinone) family.</text>
</comment>
<comment type="caution">
    <text evidence="4">The sequence shown here is derived from an EMBL/GenBank/DDBJ whole genome shotgun (WGS) entry which is preliminary data.</text>
</comment>
<organism evidence="4 5">
    <name type="scientific">Paenibacillus alginolyticus</name>
    <dbReference type="NCBI Taxonomy" id="59839"/>
    <lineage>
        <taxon>Bacteria</taxon>
        <taxon>Bacillati</taxon>
        <taxon>Bacillota</taxon>
        <taxon>Bacilli</taxon>
        <taxon>Bacillales</taxon>
        <taxon>Paenibacillaceae</taxon>
        <taxon>Paenibacillus</taxon>
    </lineage>
</organism>
<dbReference type="RefSeq" id="WP_268614443.1">
    <property type="nucleotide sequence ID" value="NZ_JAMDMX010000022.1"/>
</dbReference>
<reference evidence="4 5" key="1">
    <citation type="submission" date="2022-05" db="EMBL/GenBank/DDBJ databases">
        <title>Genome Sequencing of Bee-Associated Microbes.</title>
        <authorList>
            <person name="Dunlap C."/>
        </authorList>
    </citation>
    <scope>NUCLEOTIDE SEQUENCE [LARGE SCALE GENOMIC DNA]</scope>
    <source>
        <strain evidence="4 5">NRRL B-14421</strain>
    </source>
</reference>
<evidence type="ECO:0000313" key="4">
    <source>
        <dbReference type="EMBL" id="MCY9692868.1"/>
    </source>
</evidence>
<dbReference type="PANTHER" id="PTHR10204:SF34">
    <property type="entry name" value="NAD(P)H DEHYDROGENASE [QUINONE] 1 ISOFORM 1"/>
    <property type="match status" value="1"/>
</dbReference>
<dbReference type="Pfam" id="PF02525">
    <property type="entry name" value="Flavodoxin_2"/>
    <property type="match status" value="1"/>
</dbReference>
<sequence length="193" mass="22218">MRPNIAIINGHPYAKSYCTALSEAYKKGAIASGSEVRSIHIGSLSFEPNLKYGYHQRLELEEDLLAAQETIRWADHLVFVYPIWWGTVPAILKGFIDRVFLPGFAYRYRPNSMFWDKLLSGKSARLIVTMDTPSWYYRWVYKQAGHHVMKRGTLQFSGVNPVKITEITPVKSSTDKQREKWLADVEKLGLKYS</sequence>
<dbReference type="InterPro" id="IPR003680">
    <property type="entry name" value="Flavodoxin_fold"/>
</dbReference>
<name>A0ABT4G9T4_9BACL</name>
<accession>A0ABT4G9T4</accession>
<dbReference type="InterPro" id="IPR051545">
    <property type="entry name" value="NAD(P)H_dehydrogenase_qn"/>
</dbReference>
<dbReference type="InterPro" id="IPR029039">
    <property type="entry name" value="Flavoprotein-like_sf"/>
</dbReference>
<dbReference type="EMBL" id="JAMDMX010000022">
    <property type="protein sequence ID" value="MCY9692868.1"/>
    <property type="molecule type" value="Genomic_DNA"/>
</dbReference>
<feature type="domain" description="Flavodoxin-like fold" evidence="3">
    <location>
        <begin position="4"/>
        <end position="186"/>
    </location>
</feature>